<feature type="non-terminal residue" evidence="10">
    <location>
        <position position="1"/>
    </location>
</feature>
<accession>A0A0K8TTM8</accession>
<feature type="region of interest" description="Disordered" evidence="6">
    <location>
        <begin position="123"/>
        <end position="192"/>
    </location>
</feature>
<sequence length="537" mass="62348">AIYQNMANLESNTIHNKVENLNLDIRLFLEHFANYREKSNYIDKNLVKSLNRVVQCIDEFLSSDPVEVPTREETIINCHLGENRITMMLFCTLCKEHLAPRANTVQRHINSPNHLTNYVQLQQRRNGEATTEKTSKSLNGEISTRKVIMQQPTEAQMQAAYDKSVEKSRQKAAKKERKRDQKKKETQNLPKKARSFINQNCAAFIDESVKIANKLKEMPLYNDIRNTMRRSIQPIYPDVKISFFGSRICGLGSPQSDLDVFVNIGDVYNLYNERKIAINKKLEKVREVLKSNKEEWTQFQSVTNARVPILRVFNIKCHIDCDLSFSNGLGDCNTQLVKHIFTILPLAQKLSLYIKKWFLFSGIGLITNYAQVLMVIFYLQTKRILPPIKEFQTNLEPLLIGPWLGNFVPRQLKDFKLETVEDNFPTFMKHLKGFFEYYGKTFDFHGSVVCPLLGTPVYKSNFNTLKGAFERYHNFYVKNPEENGFQIECFMCVQDPLELNHNVCKAVPLGTLNLMRNFCDLTAEWLKKPIQNVDDRK</sequence>
<dbReference type="AlphaFoldDB" id="A0A0K8TTM8"/>
<evidence type="ECO:0000256" key="2">
    <source>
        <dbReference type="ARBA" id="ARBA00001946"/>
    </source>
</evidence>
<dbReference type="PANTHER" id="PTHR12271">
    <property type="entry name" value="POLY A POLYMERASE CID PAP -RELATED"/>
    <property type="match status" value="1"/>
</dbReference>
<dbReference type="Pfam" id="PF22600">
    <property type="entry name" value="MTPAP-like_central"/>
    <property type="match status" value="1"/>
</dbReference>
<dbReference type="InterPro" id="IPR002058">
    <property type="entry name" value="PAP_assoc"/>
</dbReference>
<keyword evidence="4" id="KW-0479">Metal-binding</keyword>
<dbReference type="SUPFAM" id="SSF81631">
    <property type="entry name" value="PAP/OAS1 substrate-binding domain"/>
    <property type="match status" value="1"/>
</dbReference>
<dbReference type="CDD" id="cd05402">
    <property type="entry name" value="NT_PAP_TUTase"/>
    <property type="match status" value="1"/>
</dbReference>
<evidence type="ECO:0000256" key="1">
    <source>
        <dbReference type="ARBA" id="ARBA00001936"/>
    </source>
</evidence>
<dbReference type="EMBL" id="GDAI01000303">
    <property type="protein sequence ID" value="JAI17300.1"/>
    <property type="molecule type" value="mRNA"/>
</dbReference>
<reference evidence="10" key="1">
    <citation type="journal article" date="2015" name="Insect Biochem. Mol. Biol.">
        <title>An insight into the sialome of the horse fly, Tabanus bromius.</title>
        <authorList>
            <person name="Ribeiro J.M."/>
            <person name="Kazimirova M."/>
            <person name="Takac P."/>
            <person name="Andersen J.F."/>
            <person name="Francischetti I.M."/>
        </authorList>
    </citation>
    <scope>NUCLEOTIDE SEQUENCE</scope>
</reference>
<comment type="cofactor">
    <cofactor evidence="1">
        <name>Mn(2+)</name>
        <dbReference type="ChEBI" id="CHEBI:29035"/>
    </cofactor>
</comment>
<evidence type="ECO:0000256" key="6">
    <source>
        <dbReference type="SAM" id="MobiDB-lite"/>
    </source>
</evidence>
<evidence type="ECO:0000256" key="4">
    <source>
        <dbReference type="ARBA" id="ARBA00022723"/>
    </source>
</evidence>
<keyword evidence="7" id="KW-0812">Transmembrane</keyword>
<feature type="non-terminal residue" evidence="10">
    <location>
        <position position="537"/>
    </location>
</feature>
<dbReference type="GO" id="GO:0046872">
    <property type="term" value="F:metal ion binding"/>
    <property type="evidence" value="ECO:0007669"/>
    <property type="project" value="UniProtKB-KW"/>
</dbReference>
<evidence type="ECO:0000313" key="10">
    <source>
        <dbReference type="EMBL" id="JAI17300.1"/>
    </source>
</evidence>
<dbReference type="GO" id="GO:0031123">
    <property type="term" value="P:RNA 3'-end processing"/>
    <property type="evidence" value="ECO:0007669"/>
    <property type="project" value="TreeGrafter"/>
</dbReference>
<keyword evidence="3" id="KW-0808">Transferase</keyword>
<dbReference type="Gene3D" id="1.10.1410.10">
    <property type="match status" value="1"/>
</dbReference>
<keyword evidence="5" id="KW-0460">Magnesium</keyword>
<evidence type="ECO:0000256" key="3">
    <source>
        <dbReference type="ARBA" id="ARBA00022679"/>
    </source>
</evidence>
<feature type="domain" description="PAP-associated" evidence="8">
    <location>
        <begin position="431"/>
        <end position="501"/>
    </location>
</feature>
<proteinExistence type="evidence at transcript level"/>
<dbReference type="InterPro" id="IPR043519">
    <property type="entry name" value="NT_sf"/>
</dbReference>
<feature type="compositionally biased region" description="Basic and acidic residues" evidence="6">
    <location>
        <begin position="125"/>
        <end position="135"/>
    </location>
</feature>
<feature type="domain" description="Poly(A) RNA polymerase mitochondrial-like central palm" evidence="9">
    <location>
        <begin position="220"/>
        <end position="339"/>
    </location>
</feature>
<dbReference type="GO" id="GO:1990817">
    <property type="term" value="F:poly(A) RNA polymerase activity"/>
    <property type="evidence" value="ECO:0007669"/>
    <property type="project" value="UniProtKB-ARBA"/>
</dbReference>
<protein>
    <submittedName>
        <fullName evidence="10">Putative s-m checkpoint control protein cid1</fullName>
    </submittedName>
</protein>
<dbReference type="Pfam" id="PF03828">
    <property type="entry name" value="PAP_assoc"/>
    <property type="match status" value="1"/>
</dbReference>
<dbReference type="InterPro" id="IPR054708">
    <property type="entry name" value="MTPAP-like_central"/>
</dbReference>
<keyword evidence="7" id="KW-0472">Membrane</keyword>
<evidence type="ECO:0000259" key="8">
    <source>
        <dbReference type="Pfam" id="PF03828"/>
    </source>
</evidence>
<dbReference type="GO" id="GO:0050265">
    <property type="term" value="F:RNA uridylyltransferase activity"/>
    <property type="evidence" value="ECO:0007669"/>
    <property type="project" value="TreeGrafter"/>
</dbReference>
<evidence type="ECO:0000256" key="7">
    <source>
        <dbReference type="SAM" id="Phobius"/>
    </source>
</evidence>
<evidence type="ECO:0000256" key="5">
    <source>
        <dbReference type="ARBA" id="ARBA00022842"/>
    </source>
</evidence>
<evidence type="ECO:0000259" key="9">
    <source>
        <dbReference type="Pfam" id="PF22600"/>
    </source>
</evidence>
<name>A0A0K8TTM8_TABBR</name>
<dbReference type="Gene3D" id="3.30.460.10">
    <property type="entry name" value="Beta Polymerase, domain 2"/>
    <property type="match status" value="1"/>
</dbReference>
<feature type="transmembrane region" description="Helical" evidence="7">
    <location>
        <begin position="357"/>
        <end position="379"/>
    </location>
</feature>
<organism evidence="10">
    <name type="scientific">Tabanus bromius</name>
    <name type="common">Band-eyed brown horse fly</name>
    <dbReference type="NCBI Taxonomy" id="304241"/>
    <lineage>
        <taxon>Eukaryota</taxon>
        <taxon>Metazoa</taxon>
        <taxon>Ecdysozoa</taxon>
        <taxon>Arthropoda</taxon>
        <taxon>Hexapoda</taxon>
        <taxon>Insecta</taxon>
        <taxon>Pterygota</taxon>
        <taxon>Neoptera</taxon>
        <taxon>Endopterygota</taxon>
        <taxon>Diptera</taxon>
        <taxon>Brachycera</taxon>
        <taxon>Tabanomorpha</taxon>
        <taxon>Tabanoidea</taxon>
        <taxon>Tabanidae</taxon>
        <taxon>Tabanus</taxon>
    </lineage>
</organism>
<dbReference type="SUPFAM" id="SSF81301">
    <property type="entry name" value="Nucleotidyltransferase"/>
    <property type="match status" value="1"/>
</dbReference>
<comment type="cofactor">
    <cofactor evidence="2">
        <name>Mg(2+)</name>
        <dbReference type="ChEBI" id="CHEBI:18420"/>
    </cofactor>
</comment>
<dbReference type="PANTHER" id="PTHR12271:SF66">
    <property type="entry name" value="TERMINAL URIDYLYLTRANSFERASE TAILOR"/>
    <property type="match status" value="1"/>
</dbReference>
<keyword evidence="7" id="KW-1133">Transmembrane helix</keyword>